<proteinExistence type="predicted"/>
<organism evidence="2">
    <name type="scientific">Rhipicephalus microplus</name>
    <name type="common">Cattle tick</name>
    <name type="synonym">Boophilus microplus</name>
    <dbReference type="NCBI Taxonomy" id="6941"/>
    <lineage>
        <taxon>Eukaryota</taxon>
        <taxon>Metazoa</taxon>
        <taxon>Ecdysozoa</taxon>
        <taxon>Arthropoda</taxon>
        <taxon>Chelicerata</taxon>
        <taxon>Arachnida</taxon>
        <taxon>Acari</taxon>
        <taxon>Parasitiformes</taxon>
        <taxon>Ixodida</taxon>
        <taxon>Ixodoidea</taxon>
        <taxon>Ixodidae</taxon>
        <taxon>Rhipicephalinae</taxon>
        <taxon>Rhipicephalus</taxon>
        <taxon>Boophilus</taxon>
    </lineage>
</organism>
<evidence type="ECO:0000256" key="1">
    <source>
        <dbReference type="SAM" id="SignalP"/>
    </source>
</evidence>
<dbReference type="EMBL" id="GHWJ01010762">
    <property type="protein sequence ID" value="NOV43499.1"/>
    <property type="molecule type" value="Transcribed_RNA"/>
</dbReference>
<protein>
    <submittedName>
        <fullName evidence="2">Putative secreted protein ovary overexpressed</fullName>
    </submittedName>
</protein>
<keyword evidence="1" id="KW-0732">Signal</keyword>
<sequence length="72" mass="8378">MFCFFFFFFSWGPSTQKLWSVCTIVCLSALTGVLCKTWMFRAYQRCTHQLLTSTPTLACTRQCRNKPDSCCQ</sequence>
<name>A0A6M2DBM4_RHIMP</name>
<feature type="signal peptide" evidence="1">
    <location>
        <begin position="1"/>
        <end position="16"/>
    </location>
</feature>
<dbReference type="AlphaFoldDB" id="A0A6M2DBM4"/>
<feature type="chain" id="PRO_5026715645" evidence="1">
    <location>
        <begin position="17"/>
        <end position="72"/>
    </location>
</feature>
<evidence type="ECO:0000313" key="2">
    <source>
        <dbReference type="EMBL" id="NOV43499.1"/>
    </source>
</evidence>
<reference evidence="2" key="1">
    <citation type="submission" date="2019-09" db="EMBL/GenBank/DDBJ databases">
        <title>Organ-specific transcriptomic study of the physiology of the cattle tick, Rhipicephalus microplus.</title>
        <authorList>
            <person name="Tirloni L."/>
            <person name="Braz G."/>
            <person name="Gandara A.C.P."/>
            <person name="Sabadin G.A."/>
            <person name="da Silva R.M."/>
            <person name="Guizzo M.G."/>
            <person name="Machado J.A."/>
            <person name="Costa E.P."/>
            <person name="Gomes H.F."/>
            <person name="Moraes J."/>
            <person name="Mota M.B.S."/>
            <person name="Mesquita R.D."/>
            <person name="Alvarenga P.H."/>
            <person name="Alves F."/>
            <person name="Seixas A."/>
            <person name="da Fonseca R.N."/>
            <person name="Fogaca A."/>
            <person name="Logullo C."/>
            <person name="Tanaka A."/>
            <person name="Daffre S."/>
            <person name="Termignoni C."/>
            <person name="Vaz I.S.Jr."/>
            <person name="Oliveira P.L."/>
            <person name="Ribeiro J.M."/>
        </authorList>
    </citation>
    <scope>NUCLEOTIDE SEQUENCE</scope>
    <source>
        <strain evidence="2">Porto Alegre</strain>
    </source>
</reference>
<accession>A0A6M2DBM4</accession>